<dbReference type="EMBL" id="LAZR01018295">
    <property type="protein sequence ID" value="KKL96942.1"/>
    <property type="molecule type" value="Genomic_DNA"/>
</dbReference>
<feature type="non-terminal residue" evidence="2">
    <location>
        <position position="117"/>
    </location>
</feature>
<evidence type="ECO:0000313" key="2">
    <source>
        <dbReference type="EMBL" id="KKL96942.1"/>
    </source>
</evidence>
<feature type="region of interest" description="Disordered" evidence="1">
    <location>
        <begin position="1"/>
        <end position="26"/>
    </location>
</feature>
<gene>
    <name evidence="2" type="ORF">LCGC14_1839510</name>
</gene>
<dbReference type="AlphaFoldDB" id="A0A0F9JD30"/>
<evidence type="ECO:0000256" key="1">
    <source>
        <dbReference type="SAM" id="MobiDB-lite"/>
    </source>
</evidence>
<protein>
    <submittedName>
        <fullName evidence="2">Uncharacterized protein</fullName>
    </submittedName>
</protein>
<reference evidence="2" key="1">
    <citation type="journal article" date="2015" name="Nature">
        <title>Complex archaea that bridge the gap between prokaryotes and eukaryotes.</title>
        <authorList>
            <person name="Spang A."/>
            <person name="Saw J.H."/>
            <person name="Jorgensen S.L."/>
            <person name="Zaremba-Niedzwiedzka K."/>
            <person name="Martijn J."/>
            <person name="Lind A.E."/>
            <person name="van Eijk R."/>
            <person name="Schleper C."/>
            <person name="Guy L."/>
            <person name="Ettema T.J."/>
        </authorList>
    </citation>
    <scope>NUCLEOTIDE SEQUENCE</scope>
</reference>
<comment type="caution">
    <text evidence="2">The sequence shown here is derived from an EMBL/GenBank/DDBJ whole genome shotgun (WGS) entry which is preliminary data.</text>
</comment>
<name>A0A0F9JD30_9ZZZZ</name>
<proteinExistence type="predicted"/>
<organism evidence="2">
    <name type="scientific">marine sediment metagenome</name>
    <dbReference type="NCBI Taxonomy" id="412755"/>
    <lineage>
        <taxon>unclassified sequences</taxon>
        <taxon>metagenomes</taxon>
        <taxon>ecological metagenomes</taxon>
    </lineage>
</organism>
<sequence length="117" mass="13184">MRKVKRLWSKPGQDLERNESQEPTIEVTKDDPINDTVERHPAYAQIGAMRVSGSHGAYLYGSDFRHQHYIMIQIHDSVLHRSLSGDRAHSGKRLIEVALSEAQWATFVSSLNQGSGV</sequence>
<accession>A0A0F9JD30</accession>